<accession>A0A2I1K0I0</accession>
<reference evidence="5 6" key="1">
    <citation type="submission" date="2017-12" db="EMBL/GenBank/DDBJ databases">
        <title>Phylogenetic diversity of female urinary microbiome.</title>
        <authorList>
            <person name="Thomas-White K."/>
            <person name="Wolfe A.J."/>
        </authorList>
    </citation>
    <scope>NUCLEOTIDE SEQUENCE [LARGE SCALE GENOMIC DNA]</scope>
    <source>
        <strain evidence="5 6">UMB0898</strain>
    </source>
</reference>
<feature type="coiled-coil region" evidence="1">
    <location>
        <begin position="63"/>
        <end position="90"/>
    </location>
</feature>
<keyword evidence="4" id="KW-0732">Signal</keyword>
<dbReference type="EMBL" id="PKHE01000008">
    <property type="protein sequence ID" value="PKY89151.1"/>
    <property type="molecule type" value="Genomic_DNA"/>
</dbReference>
<evidence type="ECO:0000313" key="6">
    <source>
        <dbReference type="Proteomes" id="UP000234384"/>
    </source>
</evidence>
<dbReference type="OrthoDB" id="2138896at2"/>
<dbReference type="PROSITE" id="PS51257">
    <property type="entry name" value="PROKAR_LIPOPROTEIN"/>
    <property type="match status" value="1"/>
</dbReference>
<organism evidence="5 6">
    <name type="scientific">Falseniella ignava</name>
    <dbReference type="NCBI Taxonomy" id="137730"/>
    <lineage>
        <taxon>Bacteria</taxon>
        <taxon>Bacillati</taxon>
        <taxon>Bacillota</taxon>
        <taxon>Bacilli</taxon>
        <taxon>Lactobacillales</taxon>
        <taxon>Aerococcaceae</taxon>
        <taxon>Falseniella</taxon>
    </lineage>
</organism>
<evidence type="ECO:0000256" key="1">
    <source>
        <dbReference type="SAM" id="Coils"/>
    </source>
</evidence>
<comment type="caution">
    <text evidence="5">The sequence shown here is derived from an EMBL/GenBank/DDBJ whole genome shotgun (WGS) entry which is preliminary data.</text>
</comment>
<evidence type="ECO:0000313" key="5">
    <source>
        <dbReference type="EMBL" id="PKY89151.1"/>
    </source>
</evidence>
<dbReference type="Proteomes" id="UP000234384">
    <property type="component" value="Unassembled WGS sequence"/>
</dbReference>
<feature type="compositionally biased region" description="Polar residues" evidence="2">
    <location>
        <begin position="438"/>
        <end position="451"/>
    </location>
</feature>
<dbReference type="AlphaFoldDB" id="A0A2I1K0I0"/>
<feature type="signal peptide" evidence="4">
    <location>
        <begin position="1"/>
        <end position="22"/>
    </location>
</feature>
<evidence type="ECO:0000256" key="2">
    <source>
        <dbReference type="SAM" id="MobiDB-lite"/>
    </source>
</evidence>
<feature type="coiled-coil region" evidence="1">
    <location>
        <begin position="145"/>
        <end position="172"/>
    </location>
</feature>
<keyword evidence="3" id="KW-0812">Transmembrane</keyword>
<keyword evidence="3" id="KW-0472">Membrane</keyword>
<proteinExistence type="predicted"/>
<protein>
    <recommendedName>
        <fullName evidence="7">LPXTG cell wall anchor domain-containing protein</fullName>
    </recommendedName>
</protein>
<feature type="region of interest" description="Disordered" evidence="2">
    <location>
        <begin position="403"/>
        <end position="424"/>
    </location>
</feature>
<dbReference type="RefSeq" id="WP_101954202.1">
    <property type="nucleotide sequence ID" value="NZ_PKHE01000008.1"/>
</dbReference>
<feature type="compositionally biased region" description="Low complexity" evidence="2">
    <location>
        <begin position="409"/>
        <end position="420"/>
    </location>
</feature>
<evidence type="ECO:0008006" key="7">
    <source>
        <dbReference type="Google" id="ProtNLM"/>
    </source>
</evidence>
<name>A0A2I1K0I0_9LACT</name>
<feature type="compositionally biased region" description="Polar residues" evidence="2">
    <location>
        <begin position="462"/>
        <end position="476"/>
    </location>
</feature>
<sequence length="523" mass="60389">MKKFYCLLSIVLSLFSSCFTTALEIPEPYILAQTIPNVPVSCDECIIQLRQGEAPVVPQADPRQSMHQVIQELSARYDQINEQIYQLESGSSESVTWAQEELSNLLEELYIWYQQNDEEFNSLDQAVQSDKISQDESVMQWVHYIEQLNQQINQLKVEQSDIEVEHQQLLNQLNEVTQAEITQDDTQTIYNQCLLYPYSVKAYPLEGVMLNSQVPLDQYLSQIDAILKEIVPKAYQVVTYEQIYQAFNTLIDESELKLRLHGKTNMSIDPTAYEPYRYAKELSLADIQTVAEFGQKDYYRTQQLADYQALYQRIVQLKGEQWDYFHQINQEIFQALKEQLVNYLNDQSLNKDIDIEQVRKLHQKYQLQLAIYDENNQQWQSVEAGNGYTTRFASRQVLIDTPVNSNDISSTTTVESTSQSPMENHLDQIKERILKEQALSNPEKPSTSQKPKPQRNAPEVKQNATQETTQRLKNDQVSLPSTGELLSYTLIGLAICLVGGGIVAINYSKRKAYRKKIDEIELD</sequence>
<feature type="region of interest" description="Disordered" evidence="2">
    <location>
        <begin position="438"/>
        <end position="476"/>
    </location>
</feature>
<feature type="transmembrane region" description="Helical" evidence="3">
    <location>
        <begin position="485"/>
        <end position="507"/>
    </location>
</feature>
<keyword evidence="3" id="KW-1133">Transmembrane helix</keyword>
<evidence type="ECO:0000256" key="4">
    <source>
        <dbReference type="SAM" id="SignalP"/>
    </source>
</evidence>
<feature type="chain" id="PRO_5038749089" description="LPXTG cell wall anchor domain-containing protein" evidence="4">
    <location>
        <begin position="23"/>
        <end position="523"/>
    </location>
</feature>
<evidence type="ECO:0000256" key="3">
    <source>
        <dbReference type="SAM" id="Phobius"/>
    </source>
</evidence>
<keyword evidence="1" id="KW-0175">Coiled coil</keyword>
<gene>
    <name evidence="5" type="ORF">CYJ57_04215</name>
</gene>